<name>A0A7J7KRG4_BUGNE</name>
<feature type="region of interest" description="Disordered" evidence="1">
    <location>
        <begin position="150"/>
        <end position="169"/>
    </location>
</feature>
<sequence>MQPMRFHSHHGKNVHIADDGLIATRTCSFAHGICFGNRPLNQGEIFLVEIMNNERGWSGNLRIGLTQHNPDSLFELPQYALPDLVTLLGKSWVMAITKTQRYLFRDSEDHGLDTPIVDQEDDTRPERLLGHGDWIRTRCGTVRRDQLLPQSKRSPELFHESPALNRNNQSNISERLNAESASSHPSSPILPTEVGSRIGMIFTSNGKKGELYIILNGDEYGPMAADIPLSDGPLWPVIDVYGTTKQVQ</sequence>
<organism evidence="3 4">
    <name type="scientific">Bugula neritina</name>
    <name type="common">Brown bryozoan</name>
    <name type="synonym">Sertularia neritina</name>
    <dbReference type="NCBI Taxonomy" id="10212"/>
    <lineage>
        <taxon>Eukaryota</taxon>
        <taxon>Metazoa</taxon>
        <taxon>Spiralia</taxon>
        <taxon>Lophotrochozoa</taxon>
        <taxon>Bryozoa</taxon>
        <taxon>Gymnolaemata</taxon>
        <taxon>Cheilostomatida</taxon>
        <taxon>Flustrina</taxon>
        <taxon>Buguloidea</taxon>
        <taxon>Bugulidae</taxon>
        <taxon>Bugula</taxon>
    </lineage>
</organism>
<dbReference type="PANTHER" id="PTHR12429">
    <property type="entry name" value="NEURALIZED"/>
    <property type="match status" value="1"/>
</dbReference>
<dbReference type="GO" id="GO:0061630">
    <property type="term" value="F:ubiquitin protein ligase activity"/>
    <property type="evidence" value="ECO:0007669"/>
    <property type="project" value="TreeGrafter"/>
</dbReference>
<dbReference type="InterPro" id="IPR006573">
    <property type="entry name" value="NHR_dom"/>
</dbReference>
<dbReference type="PROSITE" id="PS51065">
    <property type="entry name" value="NHR"/>
    <property type="match status" value="1"/>
</dbReference>
<evidence type="ECO:0000313" key="4">
    <source>
        <dbReference type="Proteomes" id="UP000593567"/>
    </source>
</evidence>
<proteinExistence type="predicted"/>
<dbReference type="Pfam" id="PF07177">
    <property type="entry name" value="Neuralized"/>
    <property type="match status" value="1"/>
</dbReference>
<gene>
    <name evidence="3" type="ORF">EB796_000941</name>
</gene>
<dbReference type="CDD" id="cd12887">
    <property type="entry name" value="SPRY_NHR_like"/>
    <property type="match status" value="1"/>
</dbReference>
<keyword evidence="4" id="KW-1185">Reference proteome</keyword>
<dbReference type="SMART" id="SM00588">
    <property type="entry name" value="NEUZ"/>
    <property type="match status" value="1"/>
</dbReference>
<reference evidence="3" key="1">
    <citation type="submission" date="2020-06" db="EMBL/GenBank/DDBJ databases">
        <title>Draft genome of Bugula neritina, a colonial animal packing powerful symbionts and potential medicines.</title>
        <authorList>
            <person name="Rayko M."/>
        </authorList>
    </citation>
    <scope>NUCLEOTIDE SEQUENCE [LARGE SCALE GENOMIC DNA]</scope>
    <source>
        <strain evidence="3">Kwan_BN1</strain>
    </source>
</reference>
<feature type="domain" description="NHR" evidence="2">
    <location>
        <begin position="3"/>
        <end position="248"/>
    </location>
</feature>
<dbReference type="PANTHER" id="PTHR12429:SF8">
    <property type="entry name" value="NEURALIZED-LIKE PROTEIN 2"/>
    <property type="match status" value="1"/>
</dbReference>
<dbReference type="Gene3D" id="2.60.120.920">
    <property type="match status" value="1"/>
</dbReference>
<dbReference type="OrthoDB" id="10059069at2759"/>
<evidence type="ECO:0000313" key="3">
    <source>
        <dbReference type="EMBL" id="KAF6040738.1"/>
    </source>
</evidence>
<dbReference type="Proteomes" id="UP000593567">
    <property type="component" value="Unassembled WGS sequence"/>
</dbReference>
<dbReference type="AlphaFoldDB" id="A0A7J7KRG4"/>
<dbReference type="EMBL" id="VXIV02000106">
    <property type="protein sequence ID" value="KAF6040738.1"/>
    <property type="molecule type" value="Genomic_DNA"/>
</dbReference>
<accession>A0A7J7KRG4</accession>
<dbReference type="InterPro" id="IPR043136">
    <property type="entry name" value="B30.2/SPRY_sf"/>
</dbReference>
<evidence type="ECO:0000259" key="2">
    <source>
        <dbReference type="PROSITE" id="PS51065"/>
    </source>
</evidence>
<protein>
    <recommendedName>
        <fullName evidence="2">NHR domain-containing protein</fullName>
    </recommendedName>
</protein>
<evidence type="ECO:0000256" key="1">
    <source>
        <dbReference type="SAM" id="MobiDB-lite"/>
    </source>
</evidence>
<dbReference type="InterPro" id="IPR037962">
    <property type="entry name" value="Neuralized"/>
</dbReference>
<comment type="caution">
    <text evidence="3">The sequence shown here is derived from an EMBL/GenBank/DDBJ whole genome shotgun (WGS) entry which is preliminary data.</text>
</comment>